<sequence>MKGFIRKYRLYIWLSFIVACVVIGFIGFIVWWSRFDIIYEVMALIMSIIVWFVSGNGKRGITNSENKKSKQTQENMKIAKEPVEKEINRVIKK</sequence>
<feature type="transmembrane region" description="Helical" evidence="1">
    <location>
        <begin position="37"/>
        <end position="54"/>
    </location>
</feature>
<dbReference type="EMBL" id="MPON01000025">
    <property type="protein sequence ID" value="OKA32046.1"/>
    <property type="molecule type" value="Genomic_DNA"/>
</dbReference>
<gene>
    <name evidence="2" type="ORF">BJR07_29375</name>
</gene>
<comment type="caution">
    <text evidence="2">The sequence shown here is derived from an EMBL/GenBank/DDBJ whole genome shotgun (WGS) entry which is preliminary data.</text>
</comment>
<dbReference type="RefSeq" id="WP_000675695.1">
    <property type="nucleotide sequence ID" value="NZ_MPON01000025.1"/>
</dbReference>
<evidence type="ECO:0000313" key="2">
    <source>
        <dbReference type="EMBL" id="OKA32046.1"/>
    </source>
</evidence>
<dbReference type="AlphaFoldDB" id="A0A1Q4L4H3"/>
<protein>
    <submittedName>
        <fullName evidence="2">Uncharacterized protein</fullName>
    </submittedName>
</protein>
<dbReference type="Proteomes" id="UP000186535">
    <property type="component" value="Unassembled WGS sequence"/>
</dbReference>
<name>A0A1Q4L4H3_BACCE</name>
<feature type="transmembrane region" description="Helical" evidence="1">
    <location>
        <begin position="12"/>
        <end position="31"/>
    </location>
</feature>
<keyword evidence="1" id="KW-0812">Transmembrane</keyword>
<dbReference type="PROSITE" id="PS51257">
    <property type="entry name" value="PROKAR_LIPOPROTEIN"/>
    <property type="match status" value="1"/>
</dbReference>
<proteinExistence type="predicted"/>
<evidence type="ECO:0000313" key="3">
    <source>
        <dbReference type="Proteomes" id="UP000186535"/>
    </source>
</evidence>
<keyword evidence="1" id="KW-0472">Membrane</keyword>
<reference evidence="2 3" key="1">
    <citation type="submission" date="2016-11" db="EMBL/GenBank/DDBJ databases">
        <title>Identification of Bacillus cereus isolated from egg-white.</title>
        <authorList>
            <person name="Soni A."/>
            <person name="Oey I."/>
            <person name="Silcock P."/>
            <person name="Bremer P."/>
        </authorList>
    </citation>
    <scope>NUCLEOTIDE SEQUENCE [LARGE SCALE GENOMIC DNA]</scope>
    <source>
        <strain evidence="2 3">NZAS03</strain>
    </source>
</reference>
<accession>A0A1Q4L4H3</accession>
<keyword evidence="1" id="KW-1133">Transmembrane helix</keyword>
<evidence type="ECO:0000256" key="1">
    <source>
        <dbReference type="SAM" id="Phobius"/>
    </source>
</evidence>
<organism evidence="2 3">
    <name type="scientific">Bacillus cereus</name>
    <dbReference type="NCBI Taxonomy" id="1396"/>
    <lineage>
        <taxon>Bacteria</taxon>
        <taxon>Bacillati</taxon>
        <taxon>Bacillota</taxon>
        <taxon>Bacilli</taxon>
        <taxon>Bacillales</taxon>
        <taxon>Bacillaceae</taxon>
        <taxon>Bacillus</taxon>
        <taxon>Bacillus cereus group</taxon>
    </lineage>
</organism>